<dbReference type="Proteomes" id="UP001165378">
    <property type="component" value="Unassembled WGS sequence"/>
</dbReference>
<dbReference type="InterPro" id="IPR029058">
    <property type="entry name" value="AB_hydrolase_fold"/>
</dbReference>
<name>A0AA41U3U8_9ACTN</name>
<gene>
    <name evidence="2" type="ORF">LZ495_14480</name>
</gene>
<sequence length="433" mass="44940">MPRSFAALVCVAALAAVGCSREGADRKPEGSGSRPAITANAPGASTAPGVAAFTPETPGPAGDAFFDPPAPLPQLKPGDVIRYRPFDIPQGFLDGAAKEVVVMYATTGYDGKPVATTGVVHLPPGPAPAGGRPVVTSNHGTTGEAPICGPSRGWWAKTGIFDNQEDFESLTESLLKRGFAVVEPDYLGLGATGTPHAYLYGKSVAYSTLDLIRAARNLDPGVGKTSFFTGGSQGGHAALFSAHYAPEYAPELDVKGVIAEAPAVGMDFMADMIAEGSETTAPYIGIFLGLVRAADIAERDTIQIEKFLTPDAIAFTRTRPSNEQCMGGGGEAPKPDNVLLPGADLGPINTYLKANATSSVKLRVPVLVAQGDKDILSSMNRSMAEGLCQNGMSVEFKAYAEGEHTLGPLLTADGTAWIMARLNGEPPTNACVF</sequence>
<dbReference type="Gene3D" id="3.40.50.1820">
    <property type="entry name" value="alpha/beta hydrolase"/>
    <property type="match status" value="2"/>
</dbReference>
<comment type="caution">
    <text evidence="2">The sequence shown here is derived from an EMBL/GenBank/DDBJ whole genome shotgun (WGS) entry which is preliminary data.</text>
</comment>
<dbReference type="PIRSF" id="PIRSF029171">
    <property type="entry name" value="Esterase_LipA"/>
    <property type="match status" value="1"/>
</dbReference>
<reference evidence="2" key="1">
    <citation type="submission" date="2022-01" db="EMBL/GenBank/DDBJ databases">
        <title>Genome-Based Taxonomic Classification of the Phylum Actinobacteria.</title>
        <authorList>
            <person name="Gao Y."/>
        </authorList>
    </citation>
    <scope>NUCLEOTIDE SEQUENCE</scope>
    <source>
        <strain evidence="2">KLBMP 8922</strain>
    </source>
</reference>
<protein>
    <submittedName>
        <fullName evidence="2">Lipase family protein</fullName>
    </submittedName>
</protein>
<dbReference type="SUPFAM" id="SSF53474">
    <property type="entry name" value="alpha/beta-Hydrolases"/>
    <property type="match status" value="1"/>
</dbReference>
<evidence type="ECO:0000313" key="2">
    <source>
        <dbReference type="EMBL" id="MCF2528419.1"/>
    </source>
</evidence>
<dbReference type="PROSITE" id="PS51257">
    <property type="entry name" value="PROKAR_LIPOPROTEIN"/>
    <property type="match status" value="1"/>
</dbReference>
<dbReference type="RefSeq" id="WP_235052578.1">
    <property type="nucleotide sequence ID" value="NZ_JAKFHA010000006.1"/>
</dbReference>
<dbReference type="EMBL" id="JAKFHA010000006">
    <property type="protein sequence ID" value="MCF2528419.1"/>
    <property type="molecule type" value="Genomic_DNA"/>
</dbReference>
<evidence type="ECO:0000256" key="1">
    <source>
        <dbReference type="SAM" id="MobiDB-lite"/>
    </source>
</evidence>
<dbReference type="GO" id="GO:0004806">
    <property type="term" value="F:triacylglycerol lipase activity"/>
    <property type="evidence" value="ECO:0007669"/>
    <property type="project" value="InterPro"/>
</dbReference>
<keyword evidence="3" id="KW-1185">Reference proteome</keyword>
<dbReference type="InterPro" id="IPR005152">
    <property type="entry name" value="Lipase_secreted"/>
</dbReference>
<organism evidence="2 3">
    <name type="scientific">Yinghuangia soli</name>
    <dbReference type="NCBI Taxonomy" id="2908204"/>
    <lineage>
        <taxon>Bacteria</taxon>
        <taxon>Bacillati</taxon>
        <taxon>Actinomycetota</taxon>
        <taxon>Actinomycetes</taxon>
        <taxon>Kitasatosporales</taxon>
        <taxon>Streptomycetaceae</taxon>
        <taxon>Yinghuangia</taxon>
    </lineage>
</organism>
<dbReference type="AlphaFoldDB" id="A0AA41U3U8"/>
<evidence type="ECO:0000313" key="3">
    <source>
        <dbReference type="Proteomes" id="UP001165378"/>
    </source>
</evidence>
<proteinExistence type="predicted"/>
<dbReference type="Pfam" id="PF03583">
    <property type="entry name" value="LIP"/>
    <property type="match status" value="1"/>
</dbReference>
<dbReference type="GO" id="GO:0016042">
    <property type="term" value="P:lipid catabolic process"/>
    <property type="evidence" value="ECO:0007669"/>
    <property type="project" value="InterPro"/>
</dbReference>
<dbReference type="PANTHER" id="PTHR34853">
    <property type="match status" value="1"/>
</dbReference>
<dbReference type="PANTHER" id="PTHR34853:SF1">
    <property type="entry name" value="LIPASE 5"/>
    <property type="match status" value="1"/>
</dbReference>
<feature type="region of interest" description="Disordered" evidence="1">
    <location>
        <begin position="21"/>
        <end position="71"/>
    </location>
</feature>
<accession>A0AA41U3U8</accession>